<dbReference type="EMBL" id="JAQQWK010000010">
    <property type="protein sequence ID" value="KAK8030229.1"/>
    <property type="molecule type" value="Genomic_DNA"/>
</dbReference>
<protein>
    <submittedName>
        <fullName evidence="3">Uncharacterized protein</fullName>
    </submittedName>
</protein>
<feature type="transmembrane region" description="Helical" evidence="2">
    <location>
        <begin position="1521"/>
        <end position="1542"/>
    </location>
</feature>
<keyword evidence="2" id="KW-0812">Transmembrane</keyword>
<dbReference type="Gene3D" id="1.20.58.340">
    <property type="entry name" value="Magnesium transport protein CorA, transmembrane region"/>
    <property type="match status" value="1"/>
</dbReference>
<dbReference type="InterPro" id="IPR002523">
    <property type="entry name" value="MgTranspt_CorA/ZnTranspt_ZntB"/>
</dbReference>
<feature type="compositionally biased region" description="Polar residues" evidence="1">
    <location>
        <begin position="242"/>
        <end position="257"/>
    </location>
</feature>
<keyword evidence="4" id="KW-1185">Reference proteome</keyword>
<organism evidence="3 4">
    <name type="scientific">Apiospora rasikravindrae</name>
    <dbReference type="NCBI Taxonomy" id="990691"/>
    <lineage>
        <taxon>Eukaryota</taxon>
        <taxon>Fungi</taxon>
        <taxon>Dikarya</taxon>
        <taxon>Ascomycota</taxon>
        <taxon>Pezizomycotina</taxon>
        <taxon>Sordariomycetes</taxon>
        <taxon>Xylariomycetidae</taxon>
        <taxon>Amphisphaeriales</taxon>
        <taxon>Apiosporaceae</taxon>
        <taxon>Apiospora</taxon>
    </lineage>
</organism>
<dbReference type="Proteomes" id="UP001444661">
    <property type="component" value="Unassembled WGS sequence"/>
</dbReference>
<feature type="region of interest" description="Disordered" evidence="1">
    <location>
        <begin position="1718"/>
        <end position="1764"/>
    </location>
</feature>
<feature type="region of interest" description="Disordered" evidence="1">
    <location>
        <begin position="241"/>
        <end position="261"/>
    </location>
</feature>
<feature type="compositionally biased region" description="Basic and acidic residues" evidence="1">
    <location>
        <begin position="1720"/>
        <end position="1735"/>
    </location>
</feature>
<dbReference type="Pfam" id="PF01544">
    <property type="entry name" value="CorA"/>
    <property type="match status" value="1"/>
</dbReference>
<proteinExistence type="predicted"/>
<evidence type="ECO:0000256" key="2">
    <source>
        <dbReference type="SAM" id="Phobius"/>
    </source>
</evidence>
<accession>A0ABR1SEG9</accession>
<gene>
    <name evidence="3" type="ORF">PG993_011520</name>
</gene>
<sequence length="1764" mass="200631">MGETVPDVYTPWLKDGVPEEISAEFQSLLTLTSRTSFEPKGFSWKDAPNPETWCAFGDRGTTALVGAYGDIIQFGTYTGRGHSGLFTADRSGLDEPYWVVDRTRQLQDWAEGNGDFEKHYGLQVYEAPSSSLEEQKRLVPPPSFQSYSGVHLRFRIPLGKNVMEIRDLDHVTTPYVFNSSHLMYTEGFGPNRYSWILTHDLEPQKPDMKDNKNGDTKPGSRHESIAVIASVMQDGNLVRWAASSQASPEDSQPNPSTVDIPERNWEITLGADKRSSTEVVIAYKMVLLPRDQSYPWTSFIIPADAMDVNRILSKEPQFPHSLHLSTKDHGSDQHGVTFHKKPPNKLPDTPQAAVEHIEFVPRRIENKSQNTSTAEDNKSQQPDDRVAPVALTCGDFSFHRVSASASFFAFAFLVEIQRRLQTASITEDPYVQELLRRIKSVCDGHIQWLSTRVSSVADKGCLANYWVSGDPIKDKDTNSWLAEDSPLDAAFQIIKVDYYAQLGPEQDATARNALPGISVAWLTALGAKEHRKSFTWPHAARDDFNVFRLDDHIWIWRAIKATNEWDLSSWIKESAPANRPADGFSHREVQREVLRRFTTNNDDISGERMLALTRSCRETRFLLHARDTVLFHSIDWGFPLQEPPFHKLWANTIESQSHHDENQEDQWDNTLRYALAVMMGCRGYSINKRAPQELLRGSLTTLLGSSSLNGLFAGQLNASTKQPICFLREEDRDFHFHCTFEIPYILLVNSSRISDTPSEDTQKRQNIEPVLNITPVRGYTETPDFEAKAVLATLQGNPLISHNHQLAAALAGTLGRPLRKPAVFKKRQPFSYLIDSTNIVEIEEEWLYNFPAFLVETSKASASDTISTMMIYLLEGVDLREALEAVLVSQPQITANIVHFNEDLQKELCESITDYAQERRRILALIILGICRSGHFTHLPSFNRRFTALKKVIDPILLEFEKKDELKPEDVKAIHAIQTPATEAFTAALRAQSSSKSEHWWRFLRTQSGSTPEPVPSVPQKGIITYNDPGIPILADLLGYYELRERLSVIMRDNVDFFVSVASGIPAFQTRIAAILDDDAAMLARVILGNSSLYEKLQESISKKVTTGSWVRQEIQRYMENLISAHAATPTQMPPAHIYMQQHALSQPNEETAPMPPKMPEDVILDEHCGAFVVDTTKKVSQGRGQKAEGYDSKDISGTKLTNKDLWHEVLNIPRTPEGAKKRFIWLPDANMTTALVCFLGSPQVERDPMNLFFDRHLNYELFFFDDTTPHLNTWETEFHISFYQIIYPGRKQQVGMPKPFRQSFPGKRMCDLTKASMGFRFFGDFFDRYWTCHFIEYIPSDGPDKVWDLPFDRSSSRSTKNREWRQRKVLELYLFERIVVKVVNSTREIYDMAREELRMGGEAFSMGALNSGAYFSSSEHWQKCQETLQVVEDRLEHIATEIAKWDSRERDRGLERPRWTRNDERKYSGEIKKRLGSSNSKVRDLRRLQADITVLKNLLISRQDQIRNDLSLRSAENIRFFTYVTVVFLPLGFASSVFSMSEVPNPSLVGSMVIVAAVALILTGFALTTNGISRRLPGLSEKAMNHSRLANSNRDRDDQSAGVDNYDANIAAAQMERQTTTWYLRFWLTYLLVEKPIRRVALAYDAMKQPKWTLMTGVRIVLALFVLPYCLCVWLVRVLAYNAVDLTKLLWHKFKFHLPASPGTSANVFQGVMGSLLNPDRDSMRPFKAKEAQKKDKKMPQTRVPSEQPKLNEIEGGEAPTEA</sequence>
<name>A0ABR1SEG9_9PEZI</name>
<evidence type="ECO:0000256" key="1">
    <source>
        <dbReference type="SAM" id="MobiDB-lite"/>
    </source>
</evidence>
<keyword evidence="2" id="KW-1133">Transmembrane helix</keyword>
<evidence type="ECO:0000313" key="3">
    <source>
        <dbReference type="EMBL" id="KAK8030229.1"/>
    </source>
</evidence>
<feature type="transmembrane region" description="Helical" evidence="2">
    <location>
        <begin position="1548"/>
        <end position="1568"/>
    </location>
</feature>
<reference evidence="3 4" key="1">
    <citation type="submission" date="2023-01" db="EMBL/GenBank/DDBJ databases">
        <title>Analysis of 21 Apiospora genomes using comparative genomics revels a genus with tremendous synthesis potential of carbohydrate active enzymes and secondary metabolites.</title>
        <authorList>
            <person name="Sorensen T."/>
        </authorList>
    </citation>
    <scope>NUCLEOTIDE SEQUENCE [LARGE SCALE GENOMIC DNA]</scope>
    <source>
        <strain evidence="3 4">CBS 33761</strain>
    </source>
</reference>
<feature type="transmembrane region" description="Helical" evidence="2">
    <location>
        <begin position="1658"/>
        <end position="1677"/>
    </location>
</feature>
<keyword evidence="2" id="KW-0472">Membrane</keyword>
<evidence type="ECO:0000313" key="4">
    <source>
        <dbReference type="Proteomes" id="UP001444661"/>
    </source>
</evidence>
<feature type="compositionally biased region" description="Basic and acidic residues" evidence="1">
    <location>
        <begin position="375"/>
        <end position="385"/>
    </location>
</feature>
<comment type="caution">
    <text evidence="3">The sequence shown here is derived from an EMBL/GenBank/DDBJ whole genome shotgun (WGS) entry which is preliminary data.</text>
</comment>
<feature type="region of interest" description="Disordered" evidence="1">
    <location>
        <begin position="364"/>
        <end position="385"/>
    </location>
</feature>